<organism evidence="1 2">
    <name type="scientific">Trifolium pratense</name>
    <name type="common">Red clover</name>
    <dbReference type="NCBI Taxonomy" id="57577"/>
    <lineage>
        <taxon>Eukaryota</taxon>
        <taxon>Viridiplantae</taxon>
        <taxon>Streptophyta</taxon>
        <taxon>Embryophyta</taxon>
        <taxon>Tracheophyta</taxon>
        <taxon>Spermatophyta</taxon>
        <taxon>Magnoliopsida</taxon>
        <taxon>eudicotyledons</taxon>
        <taxon>Gunneridae</taxon>
        <taxon>Pentapetalae</taxon>
        <taxon>rosids</taxon>
        <taxon>fabids</taxon>
        <taxon>Fabales</taxon>
        <taxon>Fabaceae</taxon>
        <taxon>Papilionoideae</taxon>
        <taxon>50 kb inversion clade</taxon>
        <taxon>NPAAA clade</taxon>
        <taxon>Hologalegina</taxon>
        <taxon>IRL clade</taxon>
        <taxon>Trifolieae</taxon>
        <taxon>Trifolium</taxon>
    </lineage>
</organism>
<sequence>MTLSSNGKTNFSLEIPTIKFTKLFINGKFVDSISGKEFETIDPRSGEVIAKIAEGTKEDIDVAVKAARVAFDDGPWPRMPGVARAKILTKWADLIEQNIEELAALDTIDAGKLYSFCKAVDIPGVAGTLRYYAGAADKIHGEVLKPARELHAYTLMEPIGVVGHIIPWNFPSTMFAAKVAPSLAAGCTMVLKPAEQTPLSALFYAHLAKEAGIPDGVLNVVPGFGQTAGAAISSHMDIDKGEICVAGSRVFVQEGIYDEFEKKLVEKAKAWVVGDPFDPKVQQGPQVDKKQFEKILSYIEHGKKDGATLLTGGKRVGNKGYYLEPTIFSNVKEDMLIAQDEIFGPVMALMKFKTIEEAIKSANNTRYGLAAGIVTKNLDIANTVSRSIRAGIIWINCYFAFGSDIPYGGYKMSGFGRDFGLESLHKYLQVKSVVTPIYNSPWL</sequence>
<protein>
    <submittedName>
        <fullName evidence="1">Uncharacterized protein</fullName>
    </submittedName>
</protein>
<evidence type="ECO:0000313" key="1">
    <source>
        <dbReference type="EMBL" id="CAJ2636861.1"/>
    </source>
</evidence>
<name>A0ACB0IWA8_TRIPR</name>
<keyword evidence="2" id="KW-1185">Reference proteome</keyword>
<proteinExistence type="predicted"/>
<accession>A0ACB0IWA8</accession>
<evidence type="ECO:0000313" key="2">
    <source>
        <dbReference type="Proteomes" id="UP001177021"/>
    </source>
</evidence>
<dbReference type="EMBL" id="CASHSV030000013">
    <property type="protein sequence ID" value="CAJ2636861.1"/>
    <property type="molecule type" value="Genomic_DNA"/>
</dbReference>
<dbReference type="Proteomes" id="UP001177021">
    <property type="component" value="Unassembled WGS sequence"/>
</dbReference>
<gene>
    <name evidence="1" type="ORF">MILVUS5_LOCUS7300</name>
</gene>
<comment type="caution">
    <text evidence="1">The sequence shown here is derived from an EMBL/GenBank/DDBJ whole genome shotgun (WGS) entry which is preliminary data.</text>
</comment>
<reference evidence="1" key="1">
    <citation type="submission" date="2023-10" db="EMBL/GenBank/DDBJ databases">
        <authorList>
            <person name="Rodriguez Cubillos JULIANA M."/>
            <person name="De Vega J."/>
        </authorList>
    </citation>
    <scope>NUCLEOTIDE SEQUENCE</scope>
</reference>